<protein>
    <submittedName>
        <fullName evidence="8">Ubiquitin-like-specific protease 1</fullName>
    </submittedName>
</protein>
<keyword evidence="3" id="KW-0378">Hydrolase</keyword>
<feature type="region of interest" description="Disordered" evidence="6">
    <location>
        <begin position="150"/>
        <end position="173"/>
    </location>
</feature>
<dbReference type="PANTHER" id="PTHR12606:SF141">
    <property type="entry name" value="GH15225P-RELATED"/>
    <property type="match status" value="1"/>
</dbReference>
<feature type="region of interest" description="Disordered" evidence="6">
    <location>
        <begin position="807"/>
        <end position="847"/>
    </location>
</feature>
<comment type="similarity">
    <text evidence="1">Belongs to the peptidase C48 family.</text>
</comment>
<evidence type="ECO:0000256" key="2">
    <source>
        <dbReference type="ARBA" id="ARBA00022670"/>
    </source>
</evidence>
<evidence type="ECO:0000259" key="7">
    <source>
        <dbReference type="PROSITE" id="PS50600"/>
    </source>
</evidence>
<dbReference type="GO" id="GO:0016929">
    <property type="term" value="F:deSUMOylase activity"/>
    <property type="evidence" value="ECO:0007669"/>
    <property type="project" value="TreeGrafter"/>
</dbReference>
<evidence type="ECO:0000256" key="3">
    <source>
        <dbReference type="ARBA" id="ARBA00022801"/>
    </source>
</evidence>
<organism evidence="8 9">
    <name type="scientific">Podospora fimiseda</name>
    <dbReference type="NCBI Taxonomy" id="252190"/>
    <lineage>
        <taxon>Eukaryota</taxon>
        <taxon>Fungi</taxon>
        <taxon>Dikarya</taxon>
        <taxon>Ascomycota</taxon>
        <taxon>Pezizomycotina</taxon>
        <taxon>Sordariomycetes</taxon>
        <taxon>Sordariomycetidae</taxon>
        <taxon>Sordariales</taxon>
        <taxon>Podosporaceae</taxon>
        <taxon>Podospora</taxon>
    </lineage>
</organism>
<feature type="compositionally biased region" description="Low complexity" evidence="6">
    <location>
        <begin position="19"/>
        <end position="53"/>
    </location>
</feature>
<dbReference type="GO" id="GO:0006508">
    <property type="term" value="P:proteolysis"/>
    <property type="evidence" value="ECO:0007669"/>
    <property type="project" value="UniProtKB-KW"/>
</dbReference>
<dbReference type="Pfam" id="PF02902">
    <property type="entry name" value="Peptidase_C48"/>
    <property type="match status" value="1"/>
</dbReference>
<dbReference type="Gene3D" id="3.40.395.10">
    <property type="entry name" value="Adenoviral Proteinase, Chain A"/>
    <property type="match status" value="1"/>
</dbReference>
<proteinExistence type="inferred from homology"/>
<accession>A0AAN7BP97</accession>
<feature type="region of interest" description="Disordered" evidence="6">
    <location>
        <begin position="901"/>
        <end position="932"/>
    </location>
</feature>
<dbReference type="SUPFAM" id="SSF54001">
    <property type="entry name" value="Cysteine proteinases"/>
    <property type="match status" value="1"/>
</dbReference>
<evidence type="ECO:0000256" key="4">
    <source>
        <dbReference type="ARBA" id="ARBA00022807"/>
    </source>
</evidence>
<keyword evidence="5" id="KW-0175">Coiled coil</keyword>
<reference evidence="8" key="1">
    <citation type="journal article" date="2023" name="Mol. Phylogenet. Evol.">
        <title>Genome-scale phylogeny and comparative genomics of the fungal order Sordariales.</title>
        <authorList>
            <person name="Hensen N."/>
            <person name="Bonometti L."/>
            <person name="Westerberg I."/>
            <person name="Brannstrom I.O."/>
            <person name="Guillou S."/>
            <person name="Cros-Aarteil S."/>
            <person name="Calhoun S."/>
            <person name="Haridas S."/>
            <person name="Kuo A."/>
            <person name="Mondo S."/>
            <person name="Pangilinan J."/>
            <person name="Riley R."/>
            <person name="LaButti K."/>
            <person name="Andreopoulos B."/>
            <person name="Lipzen A."/>
            <person name="Chen C."/>
            <person name="Yan M."/>
            <person name="Daum C."/>
            <person name="Ng V."/>
            <person name="Clum A."/>
            <person name="Steindorff A."/>
            <person name="Ohm R.A."/>
            <person name="Martin F."/>
            <person name="Silar P."/>
            <person name="Natvig D.O."/>
            <person name="Lalanne C."/>
            <person name="Gautier V."/>
            <person name="Ament-Velasquez S.L."/>
            <person name="Kruys A."/>
            <person name="Hutchinson M.I."/>
            <person name="Powell A.J."/>
            <person name="Barry K."/>
            <person name="Miller A.N."/>
            <person name="Grigoriev I.V."/>
            <person name="Debuchy R."/>
            <person name="Gladieux P."/>
            <person name="Hiltunen Thoren M."/>
            <person name="Johannesson H."/>
        </authorList>
    </citation>
    <scope>NUCLEOTIDE SEQUENCE</scope>
    <source>
        <strain evidence="8">CBS 990.96</strain>
    </source>
</reference>
<comment type="caution">
    <text evidence="8">The sequence shown here is derived from an EMBL/GenBank/DDBJ whole genome shotgun (WGS) entry which is preliminary data.</text>
</comment>
<keyword evidence="2 8" id="KW-0645">Protease</keyword>
<gene>
    <name evidence="8" type="ORF">QBC38DRAFT_365227</name>
</gene>
<evidence type="ECO:0000256" key="5">
    <source>
        <dbReference type="SAM" id="Coils"/>
    </source>
</evidence>
<dbReference type="GO" id="GO:0005634">
    <property type="term" value="C:nucleus"/>
    <property type="evidence" value="ECO:0007669"/>
    <property type="project" value="TreeGrafter"/>
</dbReference>
<dbReference type="EMBL" id="MU865338">
    <property type="protein sequence ID" value="KAK4226960.1"/>
    <property type="molecule type" value="Genomic_DNA"/>
</dbReference>
<dbReference type="GO" id="GO:0016926">
    <property type="term" value="P:protein desumoylation"/>
    <property type="evidence" value="ECO:0007669"/>
    <property type="project" value="TreeGrafter"/>
</dbReference>
<dbReference type="InterPro" id="IPR003653">
    <property type="entry name" value="Peptidase_C48_C"/>
</dbReference>
<dbReference type="AlphaFoldDB" id="A0AAN7BP97"/>
<dbReference type="PANTHER" id="PTHR12606">
    <property type="entry name" value="SENTRIN/SUMO-SPECIFIC PROTEASE"/>
    <property type="match status" value="1"/>
</dbReference>
<evidence type="ECO:0000313" key="9">
    <source>
        <dbReference type="Proteomes" id="UP001301958"/>
    </source>
</evidence>
<keyword evidence="4" id="KW-0788">Thiol protease</keyword>
<dbReference type="Proteomes" id="UP001301958">
    <property type="component" value="Unassembled WGS sequence"/>
</dbReference>
<dbReference type="InterPro" id="IPR038765">
    <property type="entry name" value="Papain-like_cys_pep_sf"/>
</dbReference>
<feature type="compositionally biased region" description="Basic and acidic residues" evidence="6">
    <location>
        <begin position="826"/>
        <end position="841"/>
    </location>
</feature>
<feature type="compositionally biased region" description="Basic and acidic residues" evidence="6">
    <location>
        <begin position="159"/>
        <end position="172"/>
    </location>
</feature>
<feature type="coiled-coil region" evidence="5">
    <location>
        <begin position="750"/>
        <end position="777"/>
    </location>
</feature>
<sequence>MAPKAPTPRTTRNSRGLRSSPAVSSVPAVPSTVTRRTSTRRTAATTTVSAPVAPATPTPRPRATNFSSAAPPLHQIKEEATTTATPVTVRRRIFPPPVALPPATPTTTAATLQHPRVSSIRGTPRQQSPRTPIYHPQRYLVRWVDRTPQPVVPSTPDSPGHETTRFRARRDQEDEEEFARELYIAIRNDHLMRDCWCGPPIIYNSLEEAEEGGGHFRFYTTGPDSKNLRVIQKKDDSRWHCICGQKVHPVYNDLLNSNGKRPATDSELDLIAQNEGLQTAQSVEKVLPAKPQQEQIGVQPQLRSMWDRARGLASSLVATMSSPFHNILGKIRDAYEAVETRSWSAQDDTIVVKRVKRQTQQKIIPGEQSHDENDPEFAKLAWAAVPTKRIGYFKLKEFKNSLNDQIAIVGAGRIVSGASTIEEIKAQIDAGYDEATSIAVLKYQELMFGPVSPQLPEPERAEQLLTAFYKFQHTLHQAHGFINQLYNPAHFEDIKKAHNTPPRKLVLGDYVFRKHARETAEFMCFLSSLKEFLPMSRDTLETLSNICVDANAVHKQETVPSFVEIRTEGPYADMPGYFPEDDDAVMEPVHLEDMRIEPFYEFRYPSPELSDSDEDLPKNPGLYRKIAKPKGILKPSKKWDAPPSPKPYCPTPQKKRILAFESPVSRFIPPSHIPARVMTPSEAEQLLQAERKAKILRDKYSTRIFETSKTVSRSNLLFADSDNQWSLDGLEKEDEELGLKYHSQKYGDFLNDVKEDLDEREENKKRKKDELDKREAVLKRDKVLIPAPRRLRTPERKRRELARVAELNDTIASPAHPSPYTNPFRQQKDAEQQESRKETKPKMSAFDRLFDDDEVERMLMISTQKVQELELNKQIEDEFQAALKRDAEEKRQRELEEAARAERRRLEEERRNREEERKRREAEARSRREEQLRKQTEEFLALTGLRRPNRPLIEEMSHDWHEKVANISMTNPTVPLAKTPEGQDLIRRDFEEMLLPPTAWLNDNIIIGSILHVADAINTYKNAPATEPKCAAFTSFFYPRLVSHGAKNCARLLRRANVRKNNFYDIETILVPICEHSHWTLAIVRPGQKTVAHIDSLRSGRGRKEVTDKMFELVSTVLEDDYNEQEWRAVDYMAPRQDNGWDCGVFTITNALCIALGVDPNQSYSAGQLTEQRRRLAAVLLNGGFKGDFGIEGY</sequence>
<feature type="domain" description="Ubiquitin-like protease family profile" evidence="7">
    <location>
        <begin position="983"/>
        <end position="1154"/>
    </location>
</feature>
<keyword evidence="9" id="KW-1185">Reference proteome</keyword>
<evidence type="ECO:0000256" key="1">
    <source>
        <dbReference type="ARBA" id="ARBA00005234"/>
    </source>
</evidence>
<evidence type="ECO:0000256" key="6">
    <source>
        <dbReference type="SAM" id="MobiDB-lite"/>
    </source>
</evidence>
<reference evidence="8" key="2">
    <citation type="submission" date="2023-05" db="EMBL/GenBank/DDBJ databases">
        <authorList>
            <consortium name="Lawrence Berkeley National Laboratory"/>
            <person name="Steindorff A."/>
            <person name="Hensen N."/>
            <person name="Bonometti L."/>
            <person name="Westerberg I."/>
            <person name="Brannstrom I.O."/>
            <person name="Guillou S."/>
            <person name="Cros-Aarteil S."/>
            <person name="Calhoun S."/>
            <person name="Haridas S."/>
            <person name="Kuo A."/>
            <person name="Mondo S."/>
            <person name="Pangilinan J."/>
            <person name="Riley R."/>
            <person name="Labutti K."/>
            <person name="Andreopoulos B."/>
            <person name="Lipzen A."/>
            <person name="Chen C."/>
            <person name="Yanf M."/>
            <person name="Daum C."/>
            <person name="Ng V."/>
            <person name="Clum A."/>
            <person name="Ohm R."/>
            <person name="Martin F."/>
            <person name="Silar P."/>
            <person name="Natvig D."/>
            <person name="Lalanne C."/>
            <person name="Gautier V."/>
            <person name="Ament-Velasquez S.L."/>
            <person name="Kruys A."/>
            <person name="Hutchinson M.I."/>
            <person name="Powell A.J."/>
            <person name="Barry K."/>
            <person name="Miller A.N."/>
            <person name="Grigoriev I.V."/>
            <person name="Debuchy R."/>
            <person name="Gladieux P."/>
            <person name="Thoren M.H."/>
            <person name="Johannesson H."/>
        </authorList>
    </citation>
    <scope>NUCLEOTIDE SEQUENCE</scope>
    <source>
        <strain evidence="8">CBS 990.96</strain>
    </source>
</reference>
<feature type="region of interest" description="Disordered" evidence="6">
    <location>
        <begin position="1"/>
        <end position="74"/>
    </location>
</feature>
<name>A0AAN7BP97_9PEZI</name>
<dbReference type="PROSITE" id="PS50600">
    <property type="entry name" value="ULP_PROTEASE"/>
    <property type="match status" value="1"/>
</dbReference>
<evidence type="ECO:0000313" key="8">
    <source>
        <dbReference type="EMBL" id="KAK4226960.1"/>
    </source>
</evidence>
<feature type="compositionally biased region" description="Polar residues" evidence="6">
    <location>
        <begin position="8"/>
        <end position="17"/>
    </location>
</feature>